<dbReference type="GO" id="GO:0005794">
    <property type="term" value="C:Golgi apparatus"/>
    <property type="evidence" value="ECO:0007669"/>
    <property type="project" value="TreeGrafter"/>
</dbReference>
<accession>A0A6G0TNT1</accession>
<dbReference type="InterPro" id="IPR039308">
    <property type="entry name" value="GAS8"/>
</dbReference>
<evidence type="ECO:0000256" key="12">
    <source>
        <dbReference type="ARBA" id="ARBA00031568"/>
    </source>
</evidence>
<evidence type="ECO:0000256" key="10">
    <source>
        <dbReference type="ARBA" id="ARBA00023212"/>
    </source>
</evidence>
<keyword evidence="8 13" id="KW-0175">Coiled coil</keyword>
<dbReference type="InterPro" id="IPR055577">
    <property type="entry name" value="DUF7153"/>
</dbReference>
<keyword evidence="10" id="KW-0206">Cytoskeleton</keyword>
<evidence type="ECO:0000256" key="3">
    <source>
        <dbReference type="ARBA" id="ARBA00009859"/>
    </source>
</evidence>
<evidence type="ECO:0000313" key="17">
    <source>
        <dbReference type="Proteomes" id="UP000475862"/>
    </source>
</evidence>
<dbReference type="GO" id="GO:0031267">
    <property type="term" value="F:small GTPase binding"/>
    <property type="evidence" value="ECO:0007669"/>
    <property type="project" value="InterPro"/>
</dbReference>
<dbReference type="Pfam" id="PF23672">
    <property type="entry name" value="DUF7153"/>
    <property type="match status" value="1"/>
</dbReference>
<keyword evidence="11" id="KW-0966">Cell projection</keyword>
<evidence type="ECO:0000256" key="11">
    <source>
        <dbReference type="ARBA" id="ARBA00023273"/>
    </source>
</evidence>
<evidence type="ECO:0000313" key="16">
    <source>
        <dbReference type="EMBL" id="KAE9535046.1"/>
    </source>
</evidence>
<keyword evidence="5" id="KW-0963">Cytoplasm</keyword>
<dbReference type="PANTHER" id="PTHR31543">
    <property type="entry name" value="DYNEIN REGULATORY COMPLEX SUBUNIT 4"/>
    <property type="match status" value="1"/>
</dbReference>
<evidence type="ECO:0000256" key="8">
    <source>
        <dbReference type="ARBA" id="ARBA00023054"/>
    </source>
</evidence>
<evidence type="ECO:0000256" key="2">
    <source>
        <dbReference type="ARBA" id="ARBA00004245"/>
    </source>
</evidence>
<evidence type="ECO:0000256" key="4">
    <source>
        <dbReference type="ARBA" id="ARBA00021301"/>
    </source>
</evidence>
<dbReference type="GO" id="GO:0005874">
    <property type="term" value="C:microtubule"/>
    <property type="evidence" value="ECO:0007669"/>
    <property type="project" value="UniProtKB-KW"/>
</dbReference>
<dbReference type="GO" id="GO:0048870">
    <property type="term" value="P:cell motility"/>
    <property type="evidence" value="ECO:0007669"/>
    <property type="project" value="InterPro"/>
</dbReference>
<evidence type="ECO:0000256" key="9">
    <source>
        <dbReference type="ARBA" id="ARBA00023069"/>
    </source>
</evidence>
<feature type="coiled-coil region" evidence="13">
    <location>
        <begin position="273"/>
        <end position="302"/>
    </location>
</feature>
<comment type="subcellular location">
    <subcellularLocation>
        <location evidence="1">Cell projection</location>
        <location evidence="1">Cilium</location>
        <location evidence="1">Flagellum</location>
    </subcellularLocation>
    <subcellularLocation>
        <location evidence="2">Cytoplasm</location>
        <location evidence="2">Cytoskeleton</location>
    </subcellularLocation>
</comment>
<gene>
    <name evidence="16" type="ORF">AGLY_008338</name>
</gene>
<evidence type="ECO:0000259" key="14">
    <source>
        <dbReference type="Pfam" id="PF13851"/>
    </source>
</evidence>
<evidence type="ECO:0000256" key="5">
    <source>
        <dbReference type="ARBA" id="ARBA00022490"/>
    </source>
</evidence>
<reference evidence="16 17" key="1">
    <citation type="submission" date="2019-08" db="EMBL/GenBank/DDBJ databases">
        <title>The genome of the soybean aphid Biotype 1, its phylome, world population structure and adaptation to the North American continent.</title>
        <authorList>
            <person name="Giordano R."/>
            <person name="Donthu R.K."/>
            <person name="Hernandez A.G."/>
            <person name="Wright C.L."/>
            <person name="Zimin A.V."/>
        </authorList>
    </citation>
    <scope>NUCLEOTIDE SEQUENCE [LARGE SCALE GENOMIC DNA]</scope>
    <source>
        <tissue evidence="16">Whole aphids</tissue>
    </source>
</reference>
<comment type="caution">
    <text evidence="16">The sequence shown here is derived from an EMBL/GenBank/DDBJ whole genome shotgun (WGS) entry which is preliminary data.</text>
</comment>
<feature type="domain" description="Growth arrest-specific protein 8" evidence="14">
    <location>
        <begin position="457"/>
        <end position="655"/>
    </location>
</feature>
<organism evidence="16 17">
    <name type="scientific">Aphis glycines</name>
    <name type="common">Soybean aphid</name>
    <dbReference type="NCBI Taxonomy" id="307491"/>
    <lineage>
        <taxon>Eukaryota</taxon>
        <taxon>Metazoa</taxon>
        <taxon>Ecdysozoa</taxon>
        <taxon>Arthropoda</taxon>
        <taxon>Hexapoda</taxon>
        <taxon>Insecta</taxon>
        <taxon>Pterygota</taxon>
        <taxon>Neoptera</taxon>
        <taxon>Paraneoptera</taxon>
        <taxon>Hemiptera</taxon>
        <taxon>Sternorrhyncha</taxon>
        <taxon>Aphidomorpha</taxon>
        <taxon>Aphidoidea</taxon>
        <taxon>Aphididae</taxon>
        <taxon>Aphidini</taxon>
        <taxon>Aphis</taxon>
        <taxon>Aphis</taxon>
    </lineage>
</organism>
<comment type="similarity">
    <text evidence="3">Belongs to the DRC4 family.</text>
</comment>
<dbReference type="GO" id="GO:0031514">
    <property type="term" value="C:motile cilium"/>
    <property type="evidence" value="ECO:0007669"/>
    <property type="project" value="UniProtKB-SubCell"/>
</dbReference>
<feature type="coiled-coil region" evidence="13">
    <location>
        <begin position="357"/>
        <end position="391"/>
    </location>
</feature>
<dbReference type="InterPro" id="IPR025593">
    <property type="entry name" value="GAS8_dom"/>
</dbReference>
<evidence type="ECO:0000256" key="6">
    <source>
        <dbReference type="ARBA" id="ARBA00022701"/>
    </source>
</evidence>
<evidence type="ECO:0000256" key="7">
    <source>
        <dbReference type="ARBA" id="ARBA00022846"/>
    </source>
</evidence>
<keyword evidence="7" id="KW-0282">Flagellum</keyword>
<keyword evidence="17" id="KW-1185">Reference proteome</keyword>
<feature type="domain" description="DUF7153" evidence="15">
    <location>
        <begin position="62"/>
        <end position="228"/>
    </location>
</feature>
<dbReference type="Pfam" id="PF13851">
    <property type="entry name" value="GAS"/>
    <property type="match status" value="1"/>
</dbReference>
<evidence type="ECO:0000256" key="13">
    <source>
        <dbReference type="SAM" id="Coils"/>
    </source>
</evidence>
<dbReference type="EMBL" id="VYZN01000027">
    <property type="protein sequence ID" value="KAE9535046.1"/>
    <property type="molecule type" value="Genomic_DNA"/>
</dbReference>
<name>A0A6G0TNT1_APHGL</name>
<dbReference type="AlphaFoldDB" id="A0A6G0TNT1"/>
<dbReference type="PANTHER" id="PTHR31543:SF0">
    <property type="entry name" value="DYNEIN REGULATORY COMPLEX SUBUNIT 4"/>
    <property type="match status" value="1"/>
</dbReference>
<protein>
    <recommendedName>
        <fullName evidence="4">Dynein regulatory complex subunit 4</fullName>
    </recommendedName>
    <alternativeName>
        <fullName evidence="12">Growth arrest-specific protein 8</fullName>
    </alternativeName>
</protein>
<dbReference type="GO" id="GO:0008017">
    <property type="term" value="F:microtubule binding"/>
    <property type="evidence" value="ECO:0007669"/>
    <property type="project" value="InterPro"/>
</dbReference>
<feature type="coiled-coil region" evidence="13">
    <location>
        <begin position="484"/>
        <end position="620"/>
    </location>
</feature>
<proteinExistence type="inferred from homology"/>
<dbReference type="Proteomes" id="UP000475862">
    <property type="component" value="Unassembled WGS sequence"/>
</dbReference>
<dbReference type="OrthoDB" id="275583at2759"/>
<sequence>MENGSHSTFKLNIISSEYESKNQNFRRPLTLFSFITATARDGSQVTEKRLQDVSKVLRDNLTKGTTLKCKEKNVVYPIIHFTEDRNSLMSVLQDQNEINEHFKLHQGVYREIKSIECEDGNGPFVTTSTSISYIVSGFKLLDTSLVEVMIESWKDWTGARHIYLHIPYDLGLQRISFLKKVAPNSLNSFTYIVLAECLNVNTEEKKMLLLDFVQRMRIEKFLSGYLSVSNPPVMDCEPCELCMEAPKKKSKGSKGGRTSAGIVDGVSMAEMSREQLEGFAARMKKELEREREERNFFQLERDKVLTFWEITRHENKDREIEDIEEKHQDEIKVYKQKLKLLMYEQHVHLSEVQAKNMVSLKIANDEHLNEEEELTKENDALKQEIVEINLRHIEEINNIRLEHARVMRELKDRFISDCQVIEGKYQKRMEDLRNRMDLKNKVEVAETEARKNKRIAEIIEDHNNAFNNLKEHYNDITVNNLTLIGSLKEKLLELKEDQQRAEMDLKEVAKENESLKGPLKEAQTTVEELTQKMSNYLKDKQRLMVLTKRLKHSNDKYKDLQVDYDELKMISEKMQADLDNVKDEYSNKLMNLQMEHGKKLLAIERRLKRSGETVEEKEAQIARLTGATSADTSIAMAMNAKTEALLDKKNRLIEQIWNDLVVVTQKYNELCKHFKSTLRHHGIQGYDDGVFELVPADNKHEYFENL</sequence>
<evidence type="ECO:0000259" key="15">
    <source>
        <dbReference type="Pfam" id="PF23672"/>
    </source>
</evidence>
<keyword evidence="6" id="KW-0493">Microtubule</keyword>
<keyword evidence="9" id="KW-0969">Cilium</keyword>
<evidence type="ECO:0000256" key="1">
    <source>
        <dbReference type="ARBA" id="ARBA00004230"/>
    </source>
</evidence>